<comment type="caution">
    <text evidence="2">The sequence shown here is derived from an EMBL/GenBank/DDBJ whole genome shotgun (WGS) entry which is preliminary data.</text>
</comment>
<dbReference type="RefSeq" id="WP_265726008.1">
    <property type="nucleotide sequence ID" value="NZ_JAOSLC020000003.1"/>
</dbReference>
<proteinExistence type="predicted"/>
<accession>A0ABT5SBG3</accession>
<feature type="transmembrane region" description="Helical" evidence="1">
    <location>
        <begin position="117"/>
        <end position="133"/>
    </location>
</feature>
<dbReference type="Proteomes" id="UP001151478">
    <property type="component" value="Unassembled WGS sequence"/>
</dbReference>
<keyword evidence="1" id="KW-1133">Transmembrane helix</keyword>
<keyword evidence="1" id="KW-0472">Membrane</keyword>
<organism evidence="2 3">
    <name type="scientific">Polaribacter ponticola</name>
    <dbReference type="NCBI Taxonomy" id="2978475"/>
    <lineage>
        <taxon>Bacteria</taxon>
        <taxon>Pseudomonadati</taxon>
        <taxon>Bacteroidota</taxon>
        <taxon>Flavobacteriia</taxon>
        <taxon>Flavobacteriales</taxon>
        <taxon>Flavobacteriaceae</taxon>
    </lineage>
</organism>
<dbReference type="EMBL" id="JAOSLC020000003">
    <property type="protein sequence ID" value="MDD7915460.1"/>
    <property type="molecule type" value="Genomic_DNA"/>
</dbReference>
<sequence>MKLTEHQIEDLFKFTRKHYVYFYDVQSELVDHLANDIEEIWIEHSKLSFEQARDKSFKKFGIFGFMDVVEEKQKQMNKRYRKILWRFFKEWFTLPKVISTLSIFFALFVVLQIQNSEYILLVSLLVLVIYDLIKQSKVKKKHKKAKQKKEKVFLLESMIGEARKGFSGFAFIHVFNSLNLVKVPFSTLEIHWLLLIAFSITMLIILFYVTAYLIPQKAEELLEETYPEYKIVNNL</sequence>
<evidence type="ECO:0000313" key="3">
    <source>
        <dbReference type="Proteomes" id="UP001151478"/>
    </source>
</evidence>
<evidence type="ECO:0008006" key="4">
    <source>
        <dbReference type="Google" id="ProtNLM"/>
    </source>
</evidence>
<feature type="transmembrane region" description="Helical" evidence="1">
    <location>
        <begin position="153"/>
        <end position="172"/>
    </location>
</feature>
<feature type="transmembrane region" description="Helical" evidence="1">
    <location>
        <begin position="192"/>
        <end position="214"/>
    </location>
</feature>
<keyword evidence="3" id="KW-1185">Reference proteome</keyword>
<evidence type="ECO:0000256" key="1">
    <source>
        <dbReference type="SAM" id="Phobius"/>
    </source>
</evidence>
<protein>
    <recommendedName>
        <fullName evidence="4">DNA mismatch repair protein MutS</fullName>
    </recommendedName>
</protein>
<reference evidence="2" key="1">
    <citation type="submission" date="2023-02" db="EMBL/GenBank/DDBJ databases">
        <title>Polaribacter ponticola sp. nov., isolated from seawater.</title>
        <authorList>
            <person name="Baek J.H."/>
            <person name="Kim J.M."/>
            <person name="Choi D.G."/>
            <person name="Jeon C.O."/>
        </authorList>
    </citation>
    <scope>NUCLEOTIDE SEQUENCE</scope>
    <source>
        <strain evidence="2">MSW5</strain>
    </source>
</reference>
<keyword evidence="1" id="KW-0812">Transmembrane</keyword>
<name>A0ABT5SBG3_9FLAO</name>
<feature type="transmembrane region" description="Helical" evidence="1">
    <location>
        <begin position="91"/>
        <end position="111"/>
    </location>
</feature>
<evidence type="ECO:0000313" key="2">
    <source>
        <dbReference type="EMBL" id="MDD7915460.1"/>
    </source>
</evidence>
<gene>
    <name evidence="2" type="ORF">N5A56_014005</name>
</gene>